<dbReference type="AlphaFoldDB" id="A0A0A5I547"/>
<dbReference type="Proteomes" id="UP000030528">
    <property type="component" value="Unassembled WGS sequence"/>
</dbReference>
<keyword evidence="2" id="KW-1185">Reference proteome</keyword>
<sequence length="131" mass="15111">MKPIVLFDGYCNFCNQSVQFILRRNALEEITFASLQGHTGKRLLKKHGVQDGIDSVVFIENGKAYTESSAALRIACYLSYPYKIVSIFLIVPPPIRNGMYRIIAKNRYKWFGKKEVCRIPTTKERARFLDD</sequence>
<dbReference type="InterPro" id="IPR007263">
    <property type="entry name" value="DCC1-like"/>
</dbReference>
<dbReference type="OrthoDB" id="9785438at2"/>
<dbReference type="InterPro" id="IPR052927">
    <property type="entry name" value="DCC_oxidoreductase"/>
</dbReference>
<dbReference type="eggNOG" id="COG3011">
    <property type="taxonomic scope" value="Bacteria"/>
</dbReference>
<name>A0A0A5I547_9BACI</name>
<evidence type="ECO:0000313" key="2">
    <source>
        <dbReference type="Proteomes" id="UP000030528"/>
    </source>
</evidence>
<accession>A0A0A5I547</accession>
<reference evidence="1 2" key="1">
    <citation type="submission" date="2013-08" db="EMBL/GenBank/DDBJ databases">
        <authorList>
            <person name="Huang J."/>
            <person name="Wang G."/>
        </authorList>
    </citation>
    <scope>NUCLEOTIDE SEQUENCE [LARGE SCALE GENOMIC DNA]</scope>
    <source>
        <strain evidence="1 2">JSM 076056</strain>
    </source>
</reference>
<dbReference type="PANTHER" id="PTHR33639">
    <property type="entry name" value="THIOL-DISULFIDE OXIDOREDUCTASE DCC"/>
    <property type="match status" value="1"/>
</dbReference>
<dbReference type="GO" id="GO:0015035">
    <property type="term" value="F:protein-disulfide reductase activity"/>
    <property type="evidence" value="ECO:0007669"/>
    <property type="project" value="InterPro"/>
</dbReference>
<evidence type="ECO:0000313" key="1">
    <source>
        <dbReference type="EMBL" id="KGX90947.1"/>
    </source>
</evidence>
<protein>
    <recommendedName>
        <fullName evidence="3">Thiol-disulfide oxidoreductase</fullName>
    </recommendedName>
</protein>
<gene>
    <name evidence="1" type="ORF">N781_06155</name>
</gene>
<dbReference type="EMBL" id="AVPE01000012">
    <property type="protein sequence ID" value="KGX90947.1"/>
    <property type="molecule type" value="Genomic_DNA"/>
</dbReference>
<dbReference type="Pfam" id="PF04134">
    <property type="entry name" value="DCC1-like"/>
    <property type="match status" value="1"/>
</dbReference>
<evidence type="ECO:0008006" key="3">
    <source>
        <dbReference type="Google" id="ProtNLM"/>
    </source>
</evidence>
<dbReference type="PANTHER" id="PTHR33639:SF2">
    <property type="entry name" value="DUF393 DOMAIN-CONTAINING PROTEIN"/>
    <property type="match status" value="1"/>
</dbReference>
<comment type="caution">
    <text evidence="1">The sequence shown here is derived from an EMBL/GenBank/DDBJ whole genome shotgun (WGS) entry which is preliminary data.</text>
</comment>
<dbReference type="STRING" id="1385510.GCA_000425205_02812"/>
<proteinExistence type="predicted"/>
<dbReference type="RefSeq" id="WP_026801110.1">
    <property type="nucleotide sequence ID" value="NZ_AULI01000012.1"/>
</dbReference>
<organism evidence="1 2">
    <name type="scientific">Pontibacillus halophilus JSM 076056 = DSM 19796</name>
    <dbReference type="NCBI Taxonomy" id="1385510"/>
    <lineage>
        <taxon>Bacteria</taxon>
        <taxon>Bacillati</taxon>
        <taxon>Bacillota</taxon>
        <taxon>Bacilli</taxon>
        <taxon>Bacillales</taxon>
        <taxon>Bacillaceae</taxon>
        <taxon>Pontibacillus</taxon>
    </lineage>
</organism>